<keyword evidence="3" id="KW-1133">Transmembrane helix</keyword>
<dbReference type="Proteomes" id="UP001213979">
    <property type="component" value="Unassembled WGS sequence"/>
</dbReference>
<sequence length="202" mass="23229">MGKKKFIPPCQSEGFTLIEVLASIVILSAAATGIFLFFTHAMKYTAYNQDKTVAINVARGVLVYMEHLDFSSLKQYVQEEQNSTNEPYATIDGSKCQLSLFEDQQVCRALLQPMINNVQYNEQRIRVFLMPYNDSNQWEALKKAPPPEFPPSLRQKLQEETIENDDSNLQNYLLKIVVIVRWGDSWEQSEWLEGVVANETIR</sequence>
<comment type="caution">
    <text evidence="4">The sequence shown here is derived from an EMBL/GenBank/DDBJ whole genome shotgun (WGS) entry which is preliminary data.</text>
</comment>
<dbReference type="EMBL" id="JAQOTG010000001">
    <property type="protein sequence ID" value="MDE8562823.1"/>
    <property type="molecule type" value="Genomic_DNA"/>
</dbReference>
<evidence type="ECO:0000313" key="4">
    <source>
        <dbReference type="EMBL" id="MDE8562823.1"/>
    </source>
</evidence>
<name>A0ABT5W0G9_9BACL</name>
<keyword evidence="3" id="KW-0472">Membrane</keyword>
<evidence type="ECO:0000256" key="3">
    <source>
        <dbReference type="SAM" id="Phobius"/>
    </source>
</evidence>
<evidence type="ECO:0000256" key="2">
    <source>
        <dbReference type="ARBA" id="ARBA00023287"/>
    </source>
</evidence>
<keyword evidence="2" id="KW-0178">Competence</keyword>
<proteinExistence type="predicted"/>
<dbReference type="Pfam" id="PF07963">
    <property type="entry name" value="N_methyl"/>
    <property type="match status" value="1"/>
</dbReference>
<accession>A0ABT5W0G9</accession>
<organism evidence="4 5">
    <name type="scientific">Anoxybacteroides rupiense</name>
    <dbReference type="NCBI Taxonomy" id="311460"/>
    <lineage>
        <taxon>Bacteria</taxon>
        <taxon>Bacillati</taxon>
        <taxon>Bacillota</taxon>
        <taxon>Bacilli</taxon>
        <taxon>Bacillales</taxon>
        <taxon>Anoxybacillaceae</taxon>
        <taxon>Anoxybacteroides</taxon>
    </lineage>
</organism>
<dbReference type="RefSeq" id="WP_159720214.1">
    <property type="nucleotide sequence ID" value="NZ_JAHSSG010000001.1"/>
</dbReference>
<feature type="transmembrane region" description="Helical" evidence="3">
    <location>
        <begin position="20"/>
        <end position="38"/>
    </location>
</feature>
<dbReference type="InterPro" id="IPR012902">
    <property type="entry name" value="N_methyl_site"/>
</dbReference>
<keyword evidence="5" id="KW-1185">Reference proteome</keyword>
<comment type="subcellular location">
    <subcellularLocation>
        <location evidence="1">Cell surface</location>
    </subcellularLocation>
</comment>
<reference evidence="4 5" key="1">
    <citation type="submission" date="2023-01" db="EMBL/GenBank/DDBJ databases">
        <title>Genome-based reclassification of Anoxybacillus geothermalis as a later heterotypic synonym of Anoxybacillus rupiensis.</title>
        <authorList>
            <person name="Inan Bektas K."/>
            <person name="Canakci S."/>
            <person name="Belduz A.A."/>
            <person name="Guler H.H."/>
        </authorList>
    </citation>
    <scope>NUCLEOTIDE SEQUENCE [LARGE SCALE GENOMIC DNA]</scope>
    <source>
        <strain evidence="4 5">DSM 17127</strain>
    </source>
</reference>
<protein>
    <submittedName>
        <fullName evidence="4">Type II secretion system protein</fullName>
    </submittedName>
</protein>
<evidence type="ECO:0000313" key="5">
    <source>
        <dbReference type="Proteomes" id="UP001213979"/>
    </source>
</evidence>
<dbReference type="PROSITE" id="PS00409">
    <property type="entry name" value="PROKAR_NTER_METHYL"/>
    <property type="match status" value="1"/>
</dbReference>
<gene>
    <name evidence="4" type="ORF">PNH38_02870</name>
</gene>
<dbReference type="NCBIfam" id="TIGR02532">
    <property type="entry name" value="IV_pilin_GFxxxE"/>
    <property type="match status" value="1"/>
</dbReference>
<evidence type="ECO:0000256" key="1">
    <source>
        <dbReference type="ARBA" id="ARBA00004241"/>
    </source>
</evidence>
<keyword evidence="3" id="KW-0812">Transmembrane</keyword>